<feature type="compositionally biased region" description="Basic residues" evidence="2">
    <location>
        <begin position="95"/>
        <end position="106"/>
    </location>
</feature>
<dbReference type="Proteomes" id="UP000549394">
    <property type="component" value="Unassembled WGS sequence"/>
</dbReference>
<feature type="compositionally biased region" description="Basic and acidic residues" evidence="2">
    <location>
        <begin position="20"/>
        <end position="34"/>
    </location>
</feature>
<organism evidence="4 5">
    <name type="scientific">Dimorphilus gyrociliatus</name>
    <dbReference type="NCBI Taxonomy" id="2664684"/>
    <lineage>
        <taxon>Eukaryota</taxon>
        <taxon>Metazoa</taxon>
        <taxon>Spiralia</taxon>
        <taxon>Lophotrochozoa</taxon>
        <taxon>Annelida</taxon>
        <taxon>Polychaeta</taxon>
        <taxon>Polychaeta incertae sedis</taxon>
        <taxon>Dinophilidae</taxon>
        <taxon>Dimorphilus</taxon>
    </lineage>
</organism>
<dbReference type="PROSITE" id="PS50238">
    <property type="entry name" value="RHOGAP"/>
    <property type="match status" value="1"/>
</dbReference>
<dbReference type="Gene3D" id="1.20.58.90">
    <property type="match status" value="1"/>
</dbReference>
<dbReference type="GO" id="GO:0005096">
    <property type="term" value="F:GTPase activator activity"/>
    <property type="evidence" value="ECO:0007669"/>
    <property type="project" value="InterPro"/>
</dbReference>
<dbReference type="SMART" id="SM00324">
    <property type="entry name" value="RhoGAP"/>
    <property type="match status" value="1"/>
</dbReference>
<feature type="compositionally biased region" description="Polar residues" evidence="2">
    <location>
        <begin position="400"/>
        <end position="413"/>
    </location>
</feature>
<name>A0A7I8WDP7_9ANNE</name>
<evidence type="ECO:0000256" key="2">
    <source>
        <dbReference type="SAM" id="MobiDB-lite"/>
    </source>
</evidence>
<keyword evidence="1" id="KW-0175">Coiled coil</keyword>
<reference evidence="4 5" key="1">
    <citation type="submission" date="2020-08" db="EMBL/GenBank/DDBJ databases">
        <authorList>
            <person name="Hejnol A."/>
        </authorList>
    </citation>
    <scope>NUCLEOTIDE SEQUENCE [LARGE SCALE GENOMIC DNA]</scope>
</reference>
<evidence type="ECO:0000256" key="1">
    <source>
        <dbReference type="SAM" id="Coils"/>
    </source>
</evidence>
<feature type="region of interest" description="Disordered" evidence="2">
    <location>
        <begin position="1"/>
        <end position="118"/>
    </location>
</feature>
<feature type="coiled-coil region" evidence="1">
    <location>
        <begin position="327"/>
        <end position="373"/>
    </location>
</feature>
<feature type="domain" description="Rho-GAP" evidence="3">
    <location>
        <begin position="124"/>
        <end position="312"/>
    </location>
</feature>
<dbReference type="InterPro" id="IPR000198">
    <property type="entry name" value="RhoGAP_dom"/>
</dbReference>
<sequence>MDITTGDDEDKHKKKKLIKDKKEKKDKGYKPFEEEHSEEETLVQGADEGRSPVKVKKSSKSFKFPSRDFFKPEKKRDKDKDKDKEKEKDDLSSKEKKKLKRRKRHAHNSDRKKEKESQTPMFGISLITAIERSNNYDGIHLPLIVRNCIDYIEEFGLTCEGIYRISGVKSKVQALREMYNRGETVCLKEYDPHTVASLFKLFLRELPEPLLTKQLNSQFEEASKIKNITAKLEEFEKLMKLLPSPNYLLMSWVIVHLSHVIEYRKENKMSLQNVAIVLSPTVRATHSVLNTLFQNSKHFFHHVSLKRYAAPLKPVGSKWSLELPDNSEALQEELSKQESRLSFLHQRLIICREIELEEELWEVQRVITQLKRKLKQILKLKEITPAEVTNLTPVERHSTKTTPEVNLKSTPNLNMKHDRSLKELTEQPKKATPDAHRKRLSAEEKENAPPDQVENDQQVNSIEKGEAVVVMEEIANANEVERFVEVPNDSISLEDEEGSDSLEAREIKMINERNQEFYESEEEKVEENDVDDDDDDDDDDDLVISTECSSETVVTSSDDEIVEGDDMSASKYEELLVIHQKAVLEEEELIAIRDELRQKIDTEQLEIEKLHQEISDMKAINEELYCTESSDSDSDDEDLNDLILHLQNITKSNENEEFKSKDLCDKIHQERQACLNVKVEIRLIQQANQDNSFSSDSPKFT</sequence>
<accession>A0A7I8WDP7</accession>
<feature type="region of interest" description="Disordered" evidence="2">
    <location>
        <begin position="511"/>
        <end position="540"/>
    </location>
</feature>
<dbReference type="EMBL" id="CAJFCJ010000033">
    <property type="protein sequence ID" value="CAD5126179.1"/>
    <property type="molecule type" value="Genomic_DNA"/>
</dbReference>
<feature type="compositionally biased region" description="Basic and acidic residues" evidence="2">
    <location>
        <begin position="415"/>
        <end position="448"/>
    </location>
</feature>
<proteinExistence type="predicted"/>
<dbReference type="PANTHER" id="PTHR12783:SF5">
    <property type="entry name" value="RALA-BINDING PROTEIN 1"/>
    <property type="match status" value="1"/>
</dbReference>
<dbReference type="OrthoDB" id="10033734at2759"/>
<evidence type="ECO:0000313" key="4">
    <source>
        <dbReference type="EMBL" id="CAD5126179.1"/>
    </source>
</evidence>
<dbReference type="Pfam" id="PF00620">
    <property type="entry name" value="RhoGAP"/>
    <property type="match status" value="1"/>
</dbReference>
<dbReference type="InterPro" id="IPR008936">
    <property type="entry name" value="Rho_GTPase_activation_prot"/>
</dbReference>
<feature type="region of interest" description="Disordered" evidence="2">
    <location>
        <begin position="391"/>
        <end position="461"/>
    </location>
</feature>
<dbReference type="AlphaFoldDB" id="A0A7I8WDP7"/>
<feature type="coiled-coil region" evidence="1">
    <location>
        <begin position="586"/>
        <end position="620"/>
    </location>
</feature>
<protein>
    <submittedName>
        <fullName evidence="4">DgyrCDS14349</fullName>
    </submittedName>
</protein>
<dbReference type="PANTHER" id="PTHR12783">
    <property type="entry name" value="RALA BINDING PROTEIN 1 RALBP1"/>
    <property type="match status" value="1"/>
</dbReference>
<dbReference type="InterPro" id="IPR039767">
    <property type="entry name" value="RALBP1"/>
</dbReference>
<dbReference type="GO" id="GO:0031267">
    <property type="term" value="F:small GTPase binding"/>
    <property type="evidence" value="ECO:0007669"/>
    <property type="project" value="InterPro"/>
</dbReference>
<dbReference type="GO" id="GO:0007264">
    <property type="term" value="P:small GTPase-mediated signal transduction"/>
    <property type="evidence" value="ECO:0007669"/>
    <property type="project" value="InterPro"/>
</dbReference>
<dbReference type="Gene3D" id="1.10.555.10">
    <property type="entry name" value="Rho GTPase activation protein"/>
    <property type="match status" value="1"/>
</dbReference>
<evidence type="ECO:0000259" key="3">
    <source>
        <dbReference type="PROSITE" id="PS50238"/>
    </source>
</evidence>
<evidence type="ECO:0000313" key="5">
    <source>
        <dbReference type="Proteomes" id="UP000549394"/>
    </source>
</evidence>
<feature type="compositionally biased region" description="Basic and acidic residues" evidence="2">
    <location>
        <begin position="65"/>
        <end position="94"/>
    </location>
</feature>
<comment type="caution">
    <text evidence="4">The sequence shown here is derived from an EMBL/GenBank/DDBJ whole genome shotgun (WGS) entry which is preliminary data.</text>
</comment>
<keyword evidence="5" id="KW-1185">Reference proteome</keyword>
<feature type="compositionally biased region" description="Basic and acidic residues" evidence="2">
    <location>
        <begin position="107"/>
        <end position="117"/>
    </location>
</feature>
<feature type="compositionally biased region" description="Acidic residues" evidence="2">
    <location>
        <begin position="518"/>
        <end position="540"/>
    </location>
</feature>
<gene>
    <name evidence="4" type="ORF">DGYR_LOCUS13439</name>
</gene>
<dbReference type="SUPFAM" id="SSF48350">
    <property type="entry name" value="GTPase activation domain, GAP"/>
    <property type="match status" value="1"/>
</dbReference>